<dbReference type="Proteomes" id="UP000177579">
    <property type="component" value="Unassembled WGS sequence"/>
</dbReference>
<dbReference type="GO" id="GO:0005524">
    <property type="term" value="F:ATP binding"/>
    <property type="evidence" value="ECO:0007669"/>
    <property type="project" value="UniProtKB-KW"/>
</dbReference>
<evidence type="ECO:0000256" key="1">
    <source>
        <dbReference type="ARBA" id="ARBA00007837"/>
    </source>
</evidence>
<dbReference type="PANTHER" id="PTHR43030">
    <property type="entry name" value="PHOSPHOENOLPYRUVATE SYNTHASE"/>
    <property type="match status" value="1"/>
</dbReference>
<protein>
    <recommendedName>
        <fullName evidence="4">PEP-utilising enzyme mobile domain-containing protein</fullName>
    </recommendedName>
</protein>
<dbReference type="PANTHER" id="PTHR43030:SF1">
    <property type="entry name" value="PHOSPHOENOLPYRUVATE SYNTHASE"/>
    <property type="match status" value="1"/>
</dbReference>
<dbReference type="Gene3D" id="3.50.30.10">
    <property type="entry name" value="Phosphohistidine domain"/>
    <property type="match status" value="1"/>
</dbReference>
<dbReference type="GO" id="GO:0008986">
    <property type="term" value="F:pyruvate, water dikinase activity"/>
    <property type="evidence" value="ECO:0007669"/>
    <property type="project" value="InterPro"/>
</dbReference>
<evidence type="ECO:0000313" key="6">
    <source>
        <dbReference type="Proteomes" id="UP000177579"/>
    </source>
</evidence>
<keyword evidence="3" id="KW-0067">ATP-binding</keyword>
<dbReference type="EMBL" id="MFGO01000020">
    <property type="protein sequence ID" value="OGF40802.1"/>
    <property type="molecule type" value="Genomic_DNA"/>
</dbReference>
<dbReference type="Pfam" id="PF00391">
    <property type="entry name" value="PEP-utilizers"/>
    <property type="match status" value="1"/>
</dbReference>
<dbReference type="AlphaFoldDB" id="A0A1F5TP75"/>
<evidence type="ECO:0000313" key="5">
    <source>
        <dbReference type="EMBL" id="OGF40802.1"/>
    </source>
</evidence>
<keyword evidence="2" id="KW-0547">Nucleotide-binding</keyword>
<comment type="similarity">
    <text evidence="1">Belongs to the PEP-utilizing enzyme family.</text>
</comment>
<dbReference type="SUPFAM" id="SSF52009">
    <property type="entry name" value="Phosphohistidine domain"/>
    <property type="match status" value="1"/>
</dbReference>
<organism evidence="5 6">
    <name type="scientific">Candidatus Falkowbacteria bacterium RIFOXYD2_FULL_34_120</name>
    <dbReference type="NCBI Taxonomy" id="1798007"/>
    <lineage>
        <taxon>Bacteria</taxon>
        <taxon>Candidatus Falkowiibacteriota</taxon>
    </lineage>
</organism>
<dbReference type="InterPro" id="IPR006319">
    <property type="entry name" value="PEP_synth"/>
</dbReference>
<name>A0A1F5TP75_9BACT</name>
<feature type="domain" description="PEP-utilising enzyme mobile" evidence="4">
    <location>
        <begin position="20"/>
        <end position="88"/>
    </location>
</feature>
<sequence>MIISGKVKIIRRQSDYYDITEEVIIVAKRTTPDIVVVMDKVLAIVTEVNSKLHHAAIISREYNKPLVMGVENATRKYKDGDIIFINIDKKIIC</sequence>
<dbReference type="InterPro" id="IPR008279">
    <property type="entry name" value="PEP-util_enz_mobile_dom"/>
</dbReference>
<evidence type="ECO:0000259" key="4">
    <source>
        <dbReference type="Pfam" id="PF00391"/>
    </source>
</evidence>
<gene>
    <name evidence="5" type="ORF">A2531_06835</name>
</gene>
<dbReference type="InterPro" id="IPR036637">
    <property type="entry name" value="Phosphohistidine_dom_sf"/>
</dbReference>
<accession>A0A1F5TP75</accession>
<reference evidence="5 6" key="1">
    <citation type="journal article" date="2016" name="Nat. Commun.">
        <title>Thousands of microbial genomes shed light on interconnected biogeochemical processes in an aquifer system.</title>
        <authorList>
            <person name="Anantharaman K."/>
            <person name="Brown C.T."/>
            <person name="Hug L.A."/>
            <person name="Sharon I."/>
            <person name="Castelle C.J."/>
            <person name="Probst A.J."/>
            <person name="Thomas B.C."/>
            <person name="Singh A."/>
            <person name="Wilkins M.J."/>
            <person name="Karaoz U."/>
            <person name="Brodie E.L."/>
            <person name="Williams K.H."/>
            <person name="Hubbard S.S."/>
            <person name="Banfield J.F."/>
        </authorList>
    </citation>
    <scope>NUCLEOTIDE SEQUENCE [LARGE SCALE GENOMIC DNA]</scope>
</reference>
<evidence type="ECO:0000256" key="3">
    <source>
        <dbReference type="ARBA" id="ARBA00022840"/>
    </source>
</evidence>
<proteinExistence type="inferred from homology"/>
<comment type="caution">
    <text evidence="5">The sequence shown here is derived from an EMBL/GenBank/DDBJ whole genome shotgun (WGS) entry which is preliminary data.</text>
</comment>
<evidence type="ECO:0000256" key="2">
    <source>
        <dbReference type="ARBA" id="ARBA00022741"/>
    </source>
</evidence>